<dbReference type="Proteomes" id="UP000009286">
    <property type="component" value="Chromosome"/>
</dbReference>
<dbReference type="HOGENOM" id="CLU_2807589_0_0_5"/>
<reference evidence="1 2" key="1">
    <citation type="journal article" date="2011" name="BMC Genomics">
        <title>Genomic insights into an obligate epibiotic bacterial predator: Micavibrio aeruginosavorus ARL-13.</title>
        <authorList>
            <person name="Wang Z."/>
            <person name="Kadouri D."/>
            <person name="Wu M."/>
        </authorList>
    </citation>
    <scope>NUCLEOTIDE SEQUENCE [LARGE SCALE GENOMIC DNA]</scope>
    <source>
        <strain evidence="1 2">ARL-13</strain>
    </source>
</reference>
<keyword evidence="2" id="KW-1185">Reference proteome</keyword>
<protein>
    <submittedName>
        <fullName evidence="1">Uncharacterized protein</fullName>
    </submittedName>
</protein>
<dbReference type="STRING" id="856793.MICA_595"/>
<dbReference type="KEGG" id="mai:MICA_595"/>
<dbReference type="AlphaFoldDB" id="G2KN00"/>
<organism evidence="1 2">
    <name type="scientific">Micavibrio aeruginosavorus (strain ARL-13)</name>
    <dbReference type="NCBI Taxonomy" id="856793"/>
    <lineage>
        <taxon>Bacteria</taxon>
        <taxon>Pseudomonadati</taxon>
        <taxon>Bdellovibrionota</taxon>
        <taxon>Bdellovibrionia</taxon>
        <taxon>Bdellovibrionales</taxon>
        <taxon>Pseudobdellovibrionaceae</taxon>
        <taxon>Micavibrio</taxon>
    </lineage>
</organism>
<evidence type="ECO:0000313" key="2">
    <source>
        <dbReference type="Proteomes" id="UP000009286"/>
    </source>
</evidence>
<dbReference type="EMBL" id="CP002382">
    <property type="protein sequence ID" value="AEP08932.1"/>
    <property type="molecule type" value="Genomic_DNA"/>
</dbReference>
<name>G2KN00_MICAA</name>
<sequence>MCEQEQQFEQQYFEQMQLEQELDQAASFLMSHGFLVIPREDIAKFMGRYSIVPLPDNNIVNEDEIPF</sequence>
<dbReference type="RefSeq" id="WP_014102155.1">
    <property type="nucleotide sequence ID" value="NC_016026.1"/>
</dbReference>
<gene>
    <name evidence="1" type="ordered locus">MICA_595</name>
</gene>
<evidence type="ECO:0000313" key="1">
    <source>
        <dbReference type="EMBL" id="AEP08932.1"/>
    </source>
</evidence>
<accession>G2KN00</accession>
<proteinExistence type="predicted"/>